<dbReference type="PANTHER" id="PTHR23513:SF11">
    <property type="entry name" value="STAPHYLOFERRIN A TRANSPORTER"/>
    <property type="match status" value="1"/>
</dbReference>
<organism evidence="9 10">
    <name type="scientific">Mesoterricola sediminis</name>
    <dbReference type="NCBI Taxonomy" id="2927980"/>
    <lineage>
        <taxon>Bacteria</taxon>
        <taxon>Pseudomonadati</taxon>
        <taxon>Acidobacteriota</taxon>
        <taxon>Holophagae</taxon>
        <taxon>Holophagales</taxon>
        <taxon>Holophagaceae</taxon>
        <taxon>Mesoterricola</taxon>
    </lineage>
</organism>
<dbReference type="GO" id="GO:0022857">
    <property type="term" value="F:transmembrane transporter activity"/>
    <property type="evidence" value="ECO:0007669"/>
    <property type="project" value="InterPro"/>
</dbReference>
<dbReference type="InterPro" id="IPR020846">
    <property type="entry name" value="MFS_dom"/>
</dbReference>
<dbReference type="GO" id="GO:0005886">
    <property type="term" value="C:plasma membrane"/>
    <property type="evidence" value="ECO:0007669"/>
    <property type="project" value="UniProtKB-SubCell"/>
</dbReference>
<feature type="domain" description="Major facilitator superfamily (MFS) profile" evidence="8">
    <location>
        <begin position="64"/>
        <end position="451"/>
    </location>
</feature>
<feature type="transmembrane region" description="Helical" evidence="7">
    <location>
        <begin position="397"/>
        <end position="419"/>
    </location>
</feature>
<dbReference type="PROSITE" id="PS50850">
    <property type="entry name" value="MFS"/>
    <property type="match status" value="1"/>
</dbReference>
<keyword evidence="5 7" id="KW-1133">Transmembrane helix</keyword>
<dbReference type="CDD" id="cd06173">
    <property type="entry name" value="MFS_MefA_like"/>
    <property type="match status" value="1"/>
</dbReference>
<evidence type="ECO:0000313" key="9">
    <source>
        <dbReference type="EMBL" id="BDU78600.1"/>
    </source>
</evidence>
<keyword evidence="3" id="KW-1003">Cell membrane</keyword>
<dbReference type="PANTHER" id="PTHR23513">
    <property type="entry name" value="INTEGRAL MEMBRANE EFFLUX PROTEIN-RELATED"/>
    <property type="match status" value="1"/>
</dbReference>
<dbReference type="AlphaFoldDB" id="A0AA48H252"/>
<proteinExistence type="predicted"/>
<evidence type="ECO:0000313" key="10">
    <source>
        <dbReference type="Proteomes" id="UP001228113"/>
    </source>
</evidence>
<feature type="transmembrane region" description="Helical" evidence="7">
    <location>
        <begin position="340"/>
        <end position="360"/>
    </location>
</feature>
<evidence type="ECO:0000256" key="6">
    <source>
        <dbReference type="ARBA" id="ARBA00023136"/>
    </source>
</evidence>
<name>A0AA48H252_9BACT</name>
<evidence type="ECO:0000259" key="8">
    <source>
        <dbReference type="PROSITE" id="PS50850"/>
    </source>
</evidence>
<evidence type="ECO:0000256" key="1">
    <source>
        <dbReference type="ARBA" id="ARBA00004651"/>
    </source>
</evidence>
<keyword evidence="4 7" id="KW-0812">Transmembrane</keyword>
<feature type="transmembrane region" description="Helical" evidence="7">
    <location>
        <begin position="275"/>
        <end position="297"/>
    </location>
</feature>
<dbReference type="Pfam" id="PF05977">
    <property type="entry name" value="MFS_3"/>
    <property type="match status" value="1"/>
</dbReference>
<keyword evidence="2" id="KW-0813">Transport</keyword>
<comment type="subcellular location">
    <subcellularLocation>
        <location evidence="1">Cell membrane</location>
        <topology evidence="1">Multi-pass membrane protein</topology>
    </subcellularLocation>
</comment>
<feature type="transmembrane region" description="Helical" evidence="7">
    <location>
        <begin position="97"/>
        <end position="118"/>
    </location>
</feature>
<gene>
    <name evidence="9" type="ORF">METESE_35580</name>
</gene>
<keyword evidence="10" id="KW-1185">Reference proteome</keyword>
<feature type="transmembrane region" description="Helical" evidence="7">
    <location>
        <begin position="425"/>
        <end position="447"/>
    </location>
</feature>
<dbReference type="KEGG" id="msea:METESE_35580"/>
<dbReference type="InterPro" id="IPR010290">
    <property type="entry name" value="TM_effector"/>
</dbReference>
<evidence type="ECO:0000256" key="3">
    <source>
        <dbReference type="ARBA" id="ARBA00022475"/>
    </source>
</evidence>
<accession>A0AA48H252</accession>
<evidence type="ECO:0000256" key="5">
    <source>
        <dbReference type="ARBA" id="ARBA00022989"/>
    </source>
</evidence>
<dbReference type="Gene3D" id="1.20.1250.20">
    <property type="entry name" value="MFS general substrate transporter like domains"/>
    <property type="match status" value="1"/>
</dbReference>
<evidence type="ECO:0000256" key="4">
    <source>
        <dbReference type="ARBA" id="ARBA00022692"/>
    </source>
</evidence>
<evidence type="ECO:0000256" key="2">
    <source>
        <dbReference type="ARBA" id="ARBA00022448"/>
    </source>
</evidence>
<feature type="transmembrane region" description="Helical" evidence="7">
    <location>
        <begin position="67"/>
        <end position="91"/>
    </location>
</feature>
<protein>
    <submittedName>
        <fullName evidence="9">MFS transporter</fullName>
    </submittedName>
</protein>
<dbReference type="SUPFAM" id="SSF103473">
    <property type="entry name" value="MFS general substrate transporter"/>
    <property type="match status" value="1"/>
</dbReference>
<dbReference type="Proteomes" id="UP001228113">
    <property type="component" value="Chromosome"/>
</dbReference>
<evidence type="ECO:0000256" key="7">
    <source>
        <dbReference type="SAM" id="Phobius"/>
    </source>
</evidence>
<keyword evidence="6 7" id="KW-0472">Membrane</keyword>
<reference evidence="9" key="1">
    <citation type="journal article" date="2023" name="Int. J. Syst. Evol. Microbiol.">
        <title>Mesoterricola silvestris gen. nov., sp. nov., Mesoterricola sediminis sp. nov., Geothrix oryzae sp. nov., Geothrix edaphica sp. nov., Geothrix rubra sp. nov., and Geothrix limicola sp. nov., six novel members of Acidobacteriota isolated from soils.</title>
        <authorList>
            <person name="Itoh H."/>
            <person name="Sugisawa Y."/>
            <person name="Mise K."/>
            <person name="Xu Z."/>
            <person name="Kuniyasu M."/>
            <person name="Ushijima N."/>
            <person name="Kawano K."/>
            <person name="Kobayashi E."/>
            <person name="Shiratori Y."/>
            <person name="Masuda Y."/>
            <person name="Senoo K."/>
        </authorList>
    </citation>
    <scope>NUCLEOTIDE SEQUENCE</scope>
    <source>
        <strain evidence="9">W786</strain>
    </source>
</reference>
<feature type="transmembrane region" description="Helical" evidence="7">
    <location>
        <begin position="309"/>
        <end position="328"/>
    </location>
</feature>
<dbReference type="EMBL" id="AP027081">
    <property type="protein sequence ID" value="BDU78600.1"/>
    <property type="molecule type" value="Genomic_DNA"/>
</dbReference>
<dbReference type="InterPro" id="IPR036259">
    <property type="entry name" value="MFS_trans_sf"/>
</dbReference>
<sequence length="464" mass="49444">MDNKRRAGVVRLVNHGDRERFCPRTALLQIFRTVRRPMIEGAPRARRSAMSRMPESLRSLGFRNFRLFFMGQLVSLIGTWMQSVALSWLVYRLTGKAALLGLVAFASQIPIFLLGSFGGVLADRVDPRRLLILTQALQMAQAFVLAALTLTGWIRPWQILALATGLGVINAFDLPGRQVLVARTVDREHLPNAIALNSSIFHGSRVLGPAVAGLLVAAIGEGWCFLANGVSFLAVIAGLAMMDLPPWVSRDDHPPVLTHIAEGLRFVAANRRVGLLLLLLGVVCLMAMPYTVLMPIFADSILKGGARGLGLLMGASGLGAVLGAAALAGRKGHAGLERTAWVGAAAVGIVLTAFAFSRVFWLSMVLMVPAGMAMVSHMTSNNTLVQMLIPDAMRGRVMAFHAMTFTVAMPIGALVMGLLAHRLGAPLTVALGGLGCVAGALAFAAAYPRPEEDPAGLSDPSRPR</sequence>